<dbReference type="SUPFAM" id="SSF50630">
    <property type="entry name" value="Acid proteases"/>
    <property type="match status" value="1"/>
</dbReference>
<comment type="caution">
    <text evidence="1">The sequence shown here is derived from an EMBL/GenBank/DDBJ whole genome shotgun (WGS) entry which is preliminary data.</text>
</comment>
<keyword evidence="1" id="KW-0378">Hydrolase</keyword>
<organism evidence="1 3">
    <name type="scientific">Paenimyroides ceti</name>
    <dbReference type="NCBI Taxonomy" id="395087"/>
    <lineage>
        <taxon>Bacteria</taxon>
        <taxon>Pseudomonadati</taxon>
        <taxon>Bacteroidota</taxon>
        <taxon>Flavobacteriia</taxon>
        <taxon>Flavobacteriales</taxon>
        <taxon>Flavobacteriaceae</taxon>
        <taxon>Paenimyroides</taxon>
    </lineage>
</organism>
<protein>
    <submittedName>
        <fullName evidence="1">Retropepsin-like aspartic protease</fullName>
        <ecNumber evidence="1">3.4.23.-</ecNumber>
    </submittedName>
</protein>
<reference evidence="1" key="3">
    <citation type="submission" date="2023-06" db="EMBL/GenBank/DDBJ databases">
        <authorList>
            <person name="Lucena T."/>
            <person name="Sun Q."/>
        </authorList>
    </citation>
    <scope>NUCLEOTIDE SEQUENCE</scope>
    <source>
        <strain evidence="1">CECT 7184</strain>
    </source>
</reference>
<dbReference type="EMBL" id="JAUFQU010000001">
    <property type="protein sequence ID" value="MDN3708814.1"/>
    <property type="molecule type" value="Genomic_DNA"/>
</dbReference>
<dbReference type="EC" id="3.4.23.-" evidence="1"/>
<dbReference type="Pfam" id="PF13650">
    <property type="entry name" value="Asp_protease_2"/>
    <property type="match status" value="1"/>
</dbReference>
<evidence type="ECO:0000313" key="1">
    <source>
        <dbReference type="EMBL" id="MDN3705545.1"/>
    </source>
</evidence>
<dbReference type="EMBL" id="JAUFQU010000001">
    <property type="protein sequence ID" value="MDN3705545.1"/>
    <property type="molecule type" value="Genomic_DNA"/>
</dbReference>
<dbReference type="RefSeq" id="WP_290361712.1">
    <property type="nucleotide sequence ID" value="NZ_JAUFQU010000001.1"/>
</dbReference>
<sequence>MNDINNELHFILKDKGYKKINFKISKTQHLLIKVRLNGVLGDFILDTGASTSCVDFSVIEHFNLLATSSQTTASGAGAINMATKIANNNSLSIGRWKTDNTPIIIFDLSHVNAALDQYKVKPVHGIIGADILMRSHAIIDYANKKLFLR</sequence>
<dbReference type="Gene3D" id="2.40.70.10">
    <property type="entry name" value="Acid Proteases"/>
    <property type="match status" value="1"/>
</dbReference>
<dbReference type="InterPro" id="IPR021109">
    <property type="entry name" value="Peptidase_aspartic_dom_sf"/>
</dbReference>
<accession>A0ABT8CMM9</accession>
<proteinExistence type="predicted"/>
<name>A0ABT8CMM9_9FLAO</name>
<evidence type="ECO:0000313" key="2">
    <source>
        <dbReference type="EMBL" id="MDN3708814.1"/>
    </source>
</evidence>
<evidence type="ECO:0000313" key="3">
    <source>
        <dbReference type="Proteomes" id="UP001242368"/>
    </source>
</evidence>
<keyword evidence="3" id="KW-1185">Reference proteome</keyword>
<gene>
    <name evidence="1" type="ORF">QW060_00130</name>
    <name evidence="2" type="ORF">QW060_17055</name>
</gene>
<dbReference type="CDD" id="cd05483">
    <property type="entry name" value="retropepsin_like_bacteria"/>
    <property type="match status" value="1"/>
</dbReference>
<dbReference type="Proteomes" id="UP001242368">
    <property type="component" value="Unassembled WGS sequence"/>
</dbReference>
<dbReference type="GO" id="GO:0016787">
    <property type="term" value="F:hydrolase activity"/>
    <property type="evidence" value="ECO:0007669"/>
    <property type="project" value="UniProtKB-KW"/>
</dbReference>
<reference evidence="1" key="1">
    <citation type="journal article" date="2014" name="Int. J. Syst. Evol. Microbiol.">
        <title>Complete genome of a new Firmicutes species belonging to the dominant human colonic microbiota ('Ruminococcus bicirculans') reveals two chromosomes and a selective capacity to utilize plant glucans.</title>
        <authorList>
            <consortium name="NISC Comparative Sequencing Program"/>
            <person name="Wegmann U."/>
            <person name="Louis P."/>
            <person name="Goesmann A."/>
            <person name="Henrissat B."/>
            <person name="Duncan S.H."/>
            <person name="Flint H.J."/>
        </authorList>
    </citation>
    <scope>NUCLEOTIDE SEQUENCE</scope>
    <source>
        <strain evidence="1">CECT 7184</strain>
    </source>
</reference>
<reference evidence="3" key="2">
    <citation type="journal article" date="2019" name="Int. J. Syst. Evol. Microbiol.">
        <title>The Global Catalogue of Microorganisms (GCM) 10K type strain sequencing project: providing services to taxonomists for standard genome sequencing and annotation.</title>
        <authorList>
            <consortium name="The Broad Institute Genomics Platform"/>
            <consortium name="The Broad Institute Genome Sequencing Center for Infectious Disease"/>
            <person name="Wu L."/>
            <person name="Ma J."/>
        </authorList>
    </citation>
    <scope>NUCLEOTIDE SEQUENCE [LARGE SCALE GENOMIC DNA]</scope>
    <source>
        <strain evidence="3">CECT 7184</strain>
    </source>
</reference>
<dbReference type="InterPro" id="IPR034122">
    <property type="entry name" value="Retropepsin-like_bacterial"/>
</dbReference>